<dbReference type="Proteomes" id="UP000034591">
    <property type="component" value="Unassembled WGS sequence"/>
</dbReference>
<name>A0A0G0JM97_9BACT</name>
<feature type="transmembrane region" description="Helical" evidence="2">
    <location>
        <begin position="6"/>
        <end position="23"/>
    </location>
</feature>
<evidence type="ECO:0000256" key="2">
    <source>
        <dbReference type="SAM" id="Phobius"/>
    </source>
</evidence>
<keyword evidence="2" id="KW-1133">Transmembrane helix</keyword>
<dbReference type="InterPro" id="IPR005754">
    <property type="entry name" value="Sortase"/>
</dbReference>
<dbReference type="AlphaFoldDB" id="A0A0G0JM97"/>
<proteinExistence type="predicted"/>
<keyword evidence="2" id="KW-0472">Membrane</keyword>
<dbReference type="CDD" id="cd00004">
    <property type="entry name" value="Sortase"/>
    <property type="match status" value="1"/>
</dbReference>
<dbReference type="GO" id="GO:0016787">
    <property type="term" value="F:hydrolase activity"/>
    <property type="evidence" value="ECO:0007669"/>
    <property type="project" value="UniProtKB-KW"/>
</dbReference>
<reference evidence="3 4" key="1">
    <citation type="journal article" date="2015" name="Nature">
        <title>rRNA introns, odd ribosomes, and small enigmatic genomes across a large radiation of phyla.</title>
        <authorList>
            <person name="Brown C.T."/>
            <person name="Hug L.A."/>
            <person name="Thomas B.C."/>
            <person name="Sharon I."/>
            <person name="Castelle C.J."/>
            <person name="Singh A."/>
            <person name="Wilkins M.J."/>
            <person name="Williams K.H."/>
            <person name="Banfield J.F."/>
        </authorList>
    </citation>
    <scope>NUCLEOTIDE SEQUENCE [LARGE SCALE GENOMIC DNA]</scope>
</reference>
<protein>
    <recommendedName>
        <fullName evidence="5">Sortase family protein</fullName>
    </recommendedName>
</protein>
<dbReference type="STRING" id="1618545.US53_C0007G0023"/>
<dbReference type="InterPro" id="IPR023365">
    <property type="entry name" value="Sortase_dom-sf"/>
</dbReference>
<evidence type="ECO:0000256" key="1">
    <source>
        <dbReference type="ARBA" id="ARBA00022801"/>
    </source>
</evidence>
<keyword evidence="1" id="KW-0378">Hydrolase</keyword>
<dbReference type="Gene3D" id="2.40.260.10">
    <property type="entry name" value="Sortase"/>
    <property type="match status" value="1"/>
</dbReference>
<accession>A0A0G0JM97</accession>
<evidence type="ECO:0000313" key="3">
    <source>
        <dbReference type="EMBL" id="KKQ37884.1"/>
    </source>
</evidence>
<organism evidence="3 4">
    <name type="scientific">Candidatus Woesebacteria bacterium GW2011_GWA1_37_7</name>
    <dbReference type="NCBI Taxonomy" id="1618545"/>
    <lineage>
        <taxon>Bacteria</taxon>
        <taxon>Candidatus Woeseibacteriota</taxon>
    </lineage>
</organism>
<dbReference type="EMBL" id="LBTI01000007">
    <property type="protein sequence ID" value="KKQ37884.1"/>
    <property type="molecule type" value="Genomic_DNA"/>
</dbReference>
<sequence>MNLKKLYIYFAYILIIILSVYSYKQLTGHYQNKEDQLFTSSDVVTAKVTDFGKPVRLNIPGIGIDIGVIDGSYSTENNTWNVSDTFAQYATISRLPNAEQGSTVIYGHNTKNIFGKINEMTPGDTLYLYTDTNYLVEYQYTSNKVVTPTDVSLFKYEGEPRLNLITCTGLLNEKRLILDFKVEKISKI</sequence>
<keyword evidence="2" id="KW-0812">Transmembrane</keyword>
<dbReference type="NCBIfam" id="TIGR01076">
    <property type="entry name" value="sortase_fam"/>
    <property type="match status" value="1"/>
</dbReference>
<evidence type="ECO:0008006" key="5">
    <source>
        <dbReference type="Google" id="ProtNLM"/>
    </source>
</evidence>
<gene>
    <name evidence="3" type="ORF">US53_C0007G0023</name>
</gene>
<evidence type="ECO:0000313" key="4">
    <source>
        <dbReference type="Proteomes" id="UP000034591"/>
    </source>
</evidence>
<comment type="caution">
    <text evidence="3">The sequence shown here is derived from an EMBL/GenBank/DDBJ whole genome shotgun (WGS) entry which is preliminary data.</text>
</comment>
<dbReference type="Pfam" id="PF04203">
    <property type="entry name" value="Sortase"/>
    <property type="match status" value="1"/>
</dbReference>
<dbReference type="SUPFAM" id="SSF63817">
    <property type="entry name" value="Sortase"/>
    <property type="match status" value="1"/>
</dbReference>